<keyword evidence="3 10" id="KW-0812">Transmembrane</keyword>
<dbReference type="GO" id="GO:0005886">
    <property type="term" value="C:plasma membrane"/>
    <property type="evidence" value="ECO:0007669"/>
    <property type="project" value="UniProtKB-SubCell"/>
</dbReference>
<keyword evidence="10" id="KW-0406">Ion transport</keyword>
<organism evidence="11">
    <name type="scientific">Nonomuraea gerenzanensis</name>
    <dbReference type="NCBI Taxonomy" id="93944"/>
    <lineage>
        <taxon>Bacteria</taxon>
        <taxon>Bacillati</taxon>
        <taxon>Actinomycetota</taxon>
        <taxon>Actinomycetes</taxon>
        <taxon>Streptosporangiales</taxon>
        <taxon>Streptosporangiaceae</taxon>
        <taxon>Nonomuraea</taxon>
    </lineage>
</organism>
<dbReference type="AlphaFoldDB" id="A0A1M4ECR2"/>
<sequence length="127" mass="13187">MTVTTTLLVGLSGALGAAARFVLDGLVRSRWPTTIPLATMLINISGAFLLGLLTGLWMAAEVATGWRDVLGVGFLGGYTTFSTAMVETVHLRQHHHAGLAAANLLIMIAACGFAAFLGLGFGAPARF</sequence>
<name>A0A1M4ECR2_9ACTN</name>
<reference evidence="11" key="1">
    <citation type="submission" date="2016-04" db="EMBL/GenBank/DDBJ databases">
        <authorList>
            <person name="Evans L.H."/>
            <person name="Alamgir A."/>
            <person name="Owens N."/>
            <person name="Weber N.D."/>
            <person name="Virtaneva K."/>
            <person name="Barbian K."/>
            <person name="Babar A."/>
            <person name="Rosenke K."/>
        </authorList>
    </citation>
    <scope>NUCLEOTIDE SEQUENCE</scope>
    <source>
        <strain evidence="11">Nono1</strain>
    </source>
</reference>
<keyword evidence="10" id="KW-0915">Sodium</keyword>
<keyword evidence="5 10" id="KW-0472">Membrane</keyword>
<dbReference type="PANTHER" id="PTHR28259">
    <property type="entry name" value="FLUORIDE EXPORT PROTEIN 1-RELATED"/>
    <property type="match status" value="1"/>
</dbReference>
<accession>A0A1M4ECR2</accession>
<evidence type="ECO:0000256" key="6">
    <source>
        <dbReference type="ARBA" id="ARBA00023303"/>
    </source>
</evidence>
<dbReference type="HAMAP" id="MF_00454">
    <property type="entry name" value="FluC"/>
    <property type="match status" value="1"/>
</dbReference>
<dbReference type="Pfam" id="PF02537">
    <property type="entry name" value="CRCB"/>
    <property type="match status" value="1"/>
</dbReference>
<evidence type="ECO:0000256" key="2">
    <source>
        <dbReference type="ARBA" id="ARBA00022475"/>
    </source>
</evidence>
<feature type="transmembrane region" description="Helical" evidence="10">
    <location>
        <begin position="98"/>
        <end position="121"/>
    </location>
</feature>
<feature type="transmembrane region" description="Helical" evidence="10">
    <location>
        <begin position="69"/>
        <end position="86"/>
    </location>
</feature>
<comment type="function">
    <text evidence="9 10">Fluoride-specific ion channel. Important for reducing fluoride concentration in the cell, thus reducing its toxicity.</text>
</comment>
<dbReference type="GO" id="GO:0062054">
    <property type="term" value="F:fluoride channel activity"/>
    <property type="evidence" value="ECO:0007669"/>
    <property type="project" value="UniProtKB-UniRule"/>
</dbReference>
<comment type="subcellular location">
    <subcellularLocation>
        <location evidence="1 10">Cell membrane</location>
        <topology evidence="1 10">Multi-pass membrane protein</topology>
    </subcellularLocation>
</comment>
<feature type="binding site" evidence="10">
    <location>
        <position position="79"/>
    </location>
    <ligand>
        <name>Na(+)</name>
        <dbReference type="ChEBI" id="CHEBI:29101"/>
        <note>structural</note>
    </ligand>
</feature>
<evidence type="ECO:0000256" key="4">
    <source>
        <dbReference type="ARBA" id="ARBA00022989"/>
    </source>
</evidence>
<dbReference type="InterPro" id="IPR003691">
    <property type="entry name" value="FluC"/>
</dbReference>
<comment type="activity regulation">
    <text evidence="10">Na(+) is not transported, but it plays an essential structural role and its presence is essential for fluoride channel function.</text>
</comment>
<dbReference type="EMBL" id="LT559118">
    <property type="protein sequence ID" value="SBO96777.1"/>
    <property type="molecule type" value="Genomic_DNA"/>
</dbReference>
<proteinExistence type="inferred from homology"/>
<evidence type="ECO:0000256" key="7">
    <source>
        <dbReference type="ARBA" id="ARBA00035120"/>
    </source>
</evidence>
<dbReference type="PANTHER" id="PTHR28259:SF1">
    <property type="entry name" value="FLUORIDE EXPORT PROTEIN 1-RELATED"/>
    <property type="match status" value="1"/>
</dbReference>
<comment type="similarity">
    <text evidence="7 10">Belongs to the fluoride channel Fluc/FEX (TC 1.A.43) family.</text>
</comment>
<evidence type="ECO:0000256" key="5">
    <source>
        <dbReference type="ARBA" id="ARBA00023136"/>
    </source>
</evidence>
<evidence type="ECO:0000256" key="9">
    <source>
        <dbReference type="ARBA" id="ARBA00049940"/>
    </source>
</evidence>
<dbReference type="GO" id="GO:0140114">
    <property type="term" value="P:cellular detoxification of fluoride"/>
    <property type="evidence" value="ECO:0007669"/>
    <property type="project" value="UniProtKB-UniRule"/>
</dbReference>
<keyword evidence="6 10" id="KW-0407">Ion channel</keyword>
<evidence type="ECO:0000256" key="3">
    <source>
        <dbReference type="ARBA" id="ARBA00022692"/>
    </source>
</evidence>
<keyword evidence="4 10" id="KW-1133">Transmembrane helix</keyword>
<keyword evidence="10" id="KW-0479">Metal-binding</keyword>
<gene>
    <name evidence="10" type="primary">fluC</name>
    <name evidence="10" type="synonym">crcB</name>
    <name evidence="11" type="ORF">BN4615_P6293</name>
</gene>
<feature type="binding site" evidence="10">
    <location>
        <position position="76"/>
    </location>
    <ligand>
        <name>Na(+)</name>
        <dbReference type="ChEBI" id="CHEBI:29101"/>
        <note>structural</note>
    </ligand>
</feature>
<protein>
    <recommendedName>
        <fullName evidence="10">Fluoride-specific ion channel FluC</fullName>
    </recommendedName>
</protein>
<evidence type="ECO:0000256" key="8">
    <source>
        <dbReference type="ARBA" id="ARBA00035585"/>
    </source>
</evidence>
<evidence type="ECO:0000256" key="10">
    <source>
        <dbReference type="HAMAP-Rule" id="MF_00454"/>
    </source>
</evidence>
<feature type="transmembrane region" description="Helical" evidence="10">
    <location>
        <begin position="35"/>
        <end position="57"/>
    </location>
</feature>
<dbReference type="RefSeq" id="WP_225265581.1">
    <property type="nucleotide sequence ID" value="NZ_CP084058.1"/>
</dbReference>
<evidence type="ECO:0000256" key="1">
    <source>
        <dbReference type="ARBA" id="ARBA00004651"/>
    </source>
</evidence>
<dbReference type="GO" id="GO:0046872">
    <property type="term" value="F:metal ion binding"/>
    <property type="evidence" value="ECO:0007669"/>
    <property type="project" value="UniProtKB-KW"/>
</dbReference>
<evidence type="ECO:0000313" key="11">
    <source>
        <dbReference type="EMBL" id="SBO96777.1"/>
    </source>
</evidence>
<keyword evidence="2 10" id="KW-1003">Cell membrane</keyword>
<keyword evidence="10" id="KW-0813">Transport</keyword>
<comment type="catalytic activity">
    <reaction evidence="8">
        <text>fluoride(in) = fluoride(out)</text>
        <dbReference type="Rhea" id="RHEA:76159"/>
        <dbReference type="ChEBI" id="CHEBI:17051"/>
    </reaction>
    <physiologicalReaction direction="left-to-right" evidence="8">
        <dbReference type="Rhea" id="RHEA:76160"/>
    </physiologicalReaction>
</comment>